<dbReference type="EMBL" id="LNTB01000001">
    <property type="protein sequence ID" value="KSW12393.1"/>
    <property type="molecule type" value="Genomic_DNA"/>
</dbReference>
<dbReference type="AlphaFoldDB" id="A0A0V8RWE6"/>
<comment type="caution">
    <text evidence="1">The sequence shown here is derived from an EMBL/GenBank/DDBJ whole genome shotgun (WGS) entry which is preliminary data.</text>
</comment>
<proteinExistence type="predicted"/>
<evidence type="ECO:0000313" key="2">
    <source>
        <dbReference type="Proteomes" id="UP000053352"/>
    </source>
</evidence>
<dbReference type="STRING" id="2309.CF15_06595"/>
<protein>
    <submittedName>
        <fullName evidence="1">Uncharacterized protein</fullName>
    </submittedName>
</protein>
<sequence>METVGTVRASEAARVAGELAHSYSSLAEAVKEAAAAMGSVSRLLEHEHIGRLDRIRVLAALAGAPSILVALATGAPPYIVAYRVAGMALNLARAGRRTKIVLEEYLLFSRMPEELAALAL</sequence>
<dbReference type="Proteomes" id="UP000053352">
    <property type="component" value="Unassembled WGS sequence"/>
</dbReference>
<gene>
    <name evidence="1" type="ORF">CF15_06595</name>
</gene>
<name>A0A0V8RWE6_PYROC</name>
<organism evidence="1 2">
    <name type="scientific">Pyrodictium occultum</name>
    <dbReference type="NCBI Taxonomy" id="2309"/>
    <lineage>
        <taxon>Archaea</taxon>
        <taxon>Thermoproteota</taxon>
        <taxon>Thermoprotei</taxon>
        <taxon>Desulfurococcales</taxon>
        <taxon>Pyrodictiaceae</taxon>
        <taxon>Pyrodictium</taxon>
    </lineage>
</organism>
<evidence type="ECO:0000313" key="1">
    <source>
        <dbReference type="EMBL" id="KSW12393.1"/>
    </source>
</evidence>
<accession>A0A0V8RWE6</accession>
<keyword evidence="2" id="KW-1185">Reference proteome</keyword>
<reference evidence="1 2" key="1">
    <citation type="submission" date="2015-11" db="EMBL/GenBank/DDBJ databases">
        <title>Genome sequence of Pyrodictium occultum PL-19, a marine hyperthermophilic archaeon isolated from Volcano, Italy.</title>
        <authorList>
            <person name="Utturkar S."/>
            <person name="Huber H."/>
            <person name="Leptihn S."/>
            <person name="Brown S."/>
            <person name="Stetter K.O."/>
            <person name="Podar M."/>
        </authorList>
    </citation>
    <scope>NUCLEOTIDE SEQUENCE [LARGE SCALE GENOMIC DNA]</scope>
    <source>
        <strain evidence="1 2">PL-19</strain>
    </source>
</reference>